<gene>
    <name evidence="2" type="ORF">DC3_15820</name>
</gene>
<keyword evidence="1" id="KW-0732">Signal</keyword>
<evidence type="ECO:0000313" key="3">
    <source>
        <dbReference type="Proteomes" id="UP000321306"/>
    </source>
</evidence>
<sequence length="186" mass="21036">MMKRLIMLGMFSLTAAQAADWDVTALLNNLKRQGKIQDVQVDRTQQVNQKRIVNHQVMLRQGKEQNTFVITGKTSAGNLIFRQFDLQVDNFMTIRKGEVFSKQAGYVQAVLLGLSQVCFAFSDQENAAVSSFFRQTLNRYGQQGKSMQTSKTFASVTAAVRISDQKLQFTIENRVAVRKDQCSLLE</sequence>
<evidence type="ECO:0000256" key="1">
    <source>
        <dbReference type="SAM" id="SignalP"/>
    </source>
</evidence>
<dbReference type="RefSeq" id="WP_146883681.1">
    <property type="nucleotide sequence ID" value="NZ_BJXB01000005.1"/>
</dbReference>
<keyword evidence="3" id="KW-1185">Reference proteome</keyword>
<protein>
    <submittedName>
        <fullName evidence="2">Uncharacterized protein</fullName>
    </submittedName>
</protein>
<comment type="caution">
    <text evidence="2">The sequence shown here is derived from an EMBL/GenBank/DDBJ whole genome shotgun (WGS) entry which is preliminary data.</text>
</comment>
<dbReference type="EMBL" id="BJXB01000005">
    <property type="protein sequence ID" value="GEM45947.1"/>
    <property type="molecule type" value="Genomic_DNA"/>
</dbReference>
<feature type="signal peptide" evidence="1">
    <location>
        <begin position="1"/>
        <end position="18"/>
    </location>
</feature>
<reference evidence="2 3" key="1">
    <citation type="submission" date="2019-07" db="EMBL/GenBank/DDBJ databases">
        <title>Whole genome shotgun sequence of Deinococcus cellulosilyticus NBRC 106333.</title>
        <authorList>
            <person name="Hosoyama A."/>
            <person name="Uohara A."/>
            <person name="Ohji S."/>
            <person name="Ichikawa N."/>
        </authorList>
    </citation>
    <scope>NUCLEOTIDE SEQUENCE [LARGE SCALE GENOMIC DNA]</scope>
    <source>
        <strain evidence="2 3">NBRC 106333</strain>
    </source>
</reference>
<organism evidence="2 3">
    <name type="scientific">Deinococcus cellulosilyticus (strain DSM 18568 / NBRC 106333 / KACC 11606 / 5516J-15)</name>
    <dbReference type="NCBI Taxonomy" id="1223518"/>
    <lineage>
        <taxon>Bacteria</taxon>
        <taxon>Thermotogati</taxon>
        <taxon>Deinococcota</taxon>
        <taxon>Deinococci</taxon>
        <taxon>Deinococcales</taxon>
        <taxon>Deinococcaceae</taxon>
        <taxon>Deinococcus</taxon>
    </lineage>
</organism>
<dbReference type="Proteomes" id="UP000321306">
    <property type="component" value="Unassembled WGS sequence"/>
</dbReference>
<feature type="chain" id="PRO_5021915396" evidence="1">
    <location>
        <begin position="19"/>
        <end position="186"/>
    </location>
</feature>
<dbReference type="AlphaFoldDB" id="A0A511N0I8"/>
<evidence type="ECO:0000313" key="2">
    <source>
        <dbReference type="EMBL" id="GEM45947.1"/>
    </source>
</evidence>
<proteinExistence type="predicted"/>
<dbReference type="OrthoDB" id="9843156at2"/>
<name>A0A511N0I8_DEIC1</name>
<accession>A0A511N0I8</accession>